<comment type="subcellular location">
    <subcellularLocation>
        <location evidence="1">Cell membrane</location>
        <topology evidence="1">Multi-pass membrane protein</topology>
    </subcellularLocation>
</comment>
<dbReference type="Gene3D" id="1.20.144.10">
    <property type="entry name" value="Phosphatidic acid phosphatase type 2/haloperoxidase"/>
    <property type="match status" value="1"/>
</dbReference>
<reference evidence="9" key="1">
    <citation type="journal article" date="2014" name="Int. J. Syst. Evol. Microbiol.">
        <title>Complete genome sequence of Corynebacterium casei LMG S-19264T (=DSM 44701T), isolated from a smear-ripened cheese.</title>
        <authorList>
            <consortium name="US DOE Joint Genome Institute (JGI-PGF)"/>
            <person name="Walter F."/>
            <person name="Albersmeier A."/>
            <person name="Kalinowski J."/>
            <person name="Ruckert C."/>
        </authorList>
    </citation>
    <scope>NUCLEOTIDE SEQUENCE</scope>
    <source>
        <strain evidence="9">JCM 3313</strain>
    </source>
</reference>
<dbReference type="GO" id="GO:0005886">
    <property type="term" value="C:plasma membrane"/>
    <property type="evidence" value="ECO:0007669"/>
    <property type="project" value="UniProtKB-SubCell"/>
</dbReference>
<evidence type="ECO:0000256" key="2">
    <source>
        <dbReference type="ARBA" id="ARBA00022475"/>
    </source>
</evidence>
<feature type="transmembrane region" description="Helical" evidence="7">
    <location>
        <begin position="129"/>
        <end position="149"/>
    </location>
</feature>
<dbReference type="SMART" id="SM00014">
    <property type="entry name" value="acidPPc"/>
    <property type="match status" value="1"/>
</dbReference>
<evidence type="ECO:0000259" key="8">
    <source>
        <dbReference type="SMART" id="SM00014"/>
    </source>
</evidence>
<dbReference type="PANTHER" id="PTHR14969:SF62">
    <property type="entry name" value="DECAPRENYLPHOSPHORYL-5-PHOSPHORIBOSE PHOSPHATASE RV3807C-RELATED"/>
    <property type="match status" value="1"/>
</dbReference>
<comment type="caution">
    <text evidence="9">The sequence shown here is derived from an EMBL/GenBank/DDBJ whole genome shotgun (WGS) entry which is preliminary data.</text>
</comment>
<dbReference type="InterPro" id="IPR036938">
    <property type="entry name" value="PAP2/HPO_sf"/>
</dbReference>
<evidence type="ECO:0000313" key="10">
    <source>
        <dbReference type="Proteomes" id="UP000639606"/>
    </source>
</evidence>
<dbReference type="SUPFAM" id="SSF48317">
    <property type="entry name" value="Acid phosphatase/Vanadium-dependent haloperoxidase"/>
    <property type="match status" value="1"/>
</dbReference>
<dbReference type="Proteomes" id="UP000639606">
    <property type="component" value="Unassembled WGS sequence"/>
</dbReference>
<keyword evidence="5 7" id="KW-1133">Transmembrane helix</keyword>
<dbReference type="AlphaFoldDB" id="A0A918AQX7"/>
<dbReference type="EMBL" id="BMRG01000013">
    <property type="protein sequence ID" value="GGP72973.1"/>
    <property type="molecule type" value="Genomic_DNA"/>
</dbReference>
<evidence type="ECO:0000256" key="7">
    <source>
        <dbReference type="SAM" id="Phobius"/>
    </source>
</evidence>
<dbReference type="RefSeq" id="WP_189226020.1">
    <property type="nucleotide sequence ID" value="NZ_BMRG01000013.1"/>
</dbReference>
<gene>
    <name evidence="9" type="ORF">GCM10010185_52960</name>
</gene>
<keyword evidence="10" id="KW-1185">Reference proteome</keyword>
<dbReference type="GO" id="GO:0016787">
    <property type="term" value="F:hydrolase activity"/>
    <property type="evidence" value="ECO:0007669"/>
    <property type="project" value="UniProtKB-KW"/>
</dbReference>
<evidence type="ECO:0000313" key="9">
    <source>
        <dbReference type="EMBL" id="GGP72973.1"/>
    </source>
</evidence>
<evidence type="ECO:0000256" key="6">
    <source>
        <dbReference type="ARBA" id="ARBA00023136"/>
    </source>
</evidence>
<feature type="domain" description="Phosphatidic acid phosphatase type 2/haloperoxidase" evidence="8">
    <location>
        <begin position="62"/>
        <end position="170"/>
    </location>
</feature>
<evidence type="ECO:0000256" key="5">
    <source>
        <dbReference type="ARBA" id="ARBA00022989"/>
    </source>
</evidence>
<keyword evidence="4" id="KW-0378">Hydrolase</keyword>
<evidence type="ECO:0000256" key="4">
    <source>
        <dbReference type="ARBA" id="ARBA00022801"/>
    </source>
</evidence>
<dbReference type="Pfam" id="PF01569">
    <property type="entry name" value="PAP2"/>
    <property type="match status" value="1"/>
</dbReference>
<feature type="transmembrane region" description="Helical" evidence="7">
    <location>
        <begin position="155"/>
        <end position="176"/>
    </location>
</feature>
<name>A0A918AQX7_9PSEU</name>
<dbReference type="InterPro" id="IPR000326">
    <property type="entry name" value="PAP2/HPO"/>
</dbReference>
<accession>A0A918AQX7</accession>
<keyword evidence="2" id="KW-1003">Cell membrane</keyword>
<proteinExistence type="predicted"/>
<reference evidence="9" key="2">
    <citation type="submission" date="2020-09" db="EMBL/GenBank/DDBJ databases">
        <authorList>
            <person name="Sun Q."/>
            <person name="Ohkuma M."/>
        </authorList>
    </citation>
    <scope>NUCLEOTIDE SEQUENCE</scope>
    <source>
        <strain evidence="9">JCM 3313</strain>
    </source>
</reference>
<sequence>MSEVPLLSAHLYRFVIGLALATPHPVQVFAEIATEGVIVLFGLLFGVVVWRGWRGSPLERAQALLAPGAVVVAYLLSEGVKAVWQQDRPCRALTVLAECPELGDWSFPSNHSTIAGASALALWWCQRNWAWFLVPAALGAAASRVFVGVHYPHDVLAGLTLGAVVAAVLLPMIRFLPLAKARR</sequence>
<feature type="transmembrane region" description="Helical" evidence="7">
    <location>
        <begin position="28"/>
        <end position="50"/>
    </location>
</feature>
<evidence type="ECO:0000256" key="3">
    <source>
        <dbReference type="ARBA" id="ARBA00022692"/>
    </source>
</evidence>
<evidence type="ECO:0000256" key="1">
    <source>
        <dbReference type="ARBA" id="ARBA00004651"/>
    </source>
</evidence>
<organism evidence="9 10">
    <name type="scientific">Saccharothrix coeruleofusca</name>
    <dbReference type="NCBI Taxonomy" id="33919"/>
    <lineage>
        <taxon>Bacteria</taxon>
        <taxon>Bacillati</taxon>
        <taxon>Actinomycetota</taxon>
        <taxon>Actinomycetes</taxon>
        <taxon>Pseudonocardiales</taxon>
        <taxon>Pseudonocardiaceae</taxon>
        <taxon>Saccharothrix</taxon>
    </lineage>
</organism>
<dbReference type="PANTHER" id="PTHR14969">
    <property type="entry name" value="SPHINGOSINE-1-PHOSPHATE PHOSPHOHYDROLASE"/>
    <property type="match status" value="1"/>
</dbReference>
<keyword evidence="3 7" id="KW-0812">Transmembrane</keyword>
<keyword evidence="6 7" id="KW-0472">Membrane</keyword>
<protein>
    <submittedName>
        <fullName evidence="9">Phosphatase PAP2 family protein</fullName>
    </submittedName>
</protein>